<accession>A0AAV4ZEY8</accession>
<keyword evidence="2" id="KW-1185">Reference proteome</keyword>
<evidence type="ECO:0000313" key="2">
    <source>
        <dbReference type="Proteomes" id="UP001055247"/>
    </source>
</evidence>
<proteinExistence type="predicted"/>
<dbReference type="AlphaFoldDB" id="A0AAV4ZEY8"/>
<dbReference type="EMBL" id="BPQO01000001">
    <property type="protein sequence ID" value="GJD86679.1"/>
    <property type="molecule type" value="Genomic_DNA"/>
</dbReference>
<name>A0AAV4ZEY8_9HYPH</name>
<organism evidence="1 2">
    <name type="scientific">Methylobacterium hispanicum</name>
    <dbReference type="NCBI Taxonomy" id="270350"/>
    <lineage>
        <taxon>Bacteria</taxon>
        <taxon>Pseudomonadati</taxon>
        <taxon>Pseudomonadota</taxon>
        <taxon>Alphaproteobacteria</taxon>
        <taxon>Hyphomicrobiales</taxon>
        <taxon>Methylobacteriaceae</taxon>
        <taxon>Methylobacterium</taxon>
    </lineage>
</organism>
<gene>
    <name evidence="1" type="ORF">BHAOGJBA_0174</name>
</gene>
<sequence>MVRVGAIKPVVMTLHVPSAGILFELTRFGNSITTNRNSSSRDPAGRIYPKLTFADHPKDTMPVSRIVLAAGPHQSVRMGEDTGDLRPSLLSLQGAGKPTKDAREVATRHSVELAHRAAADVHAYERNLHALFLLHDELLLGTAGY</sequence>
<reference evidence="1" key="2">
    <citation type="submission" date="2021-08" db="EMBL/GenBank/DDBJ databases">
        <authorList>
            <person name="Tani A."/>
            <person name="Ola A."/>
            <person name="Ogura Y."/>
            <person name="Katsura K."/>
            <person name="Hayashi T."/>
        </authorList>
    </citation>
    <scope>NUCLEOTIDE SEQUENCE</scope>
    <source>
        <strain evidence="1">DSM 16372</strain>
    </source>
</reference>
<reference evidence="1" key="1">
    <citation type="journal article" date="2016" name="Front. Microbiol.">
        <title>Genome Sequence of the Piezophilic, Mesophilic Sulfate-Reducing Bacterium Desulfovibrio indicus J2T.</title>
        <authorList>
            <person name="Cao J."/>
            <person name="Maignien L."/>
            <person name="Shao Z."/>
            <person name="Alain K."/>
            <person name="Jebbar M."/>
        </authorList>
    </citation>
    <scope>NUCLEOTIDE SEQUENCE</scope>
    <source>
        <strain evidence="1">DSM 16372</strain>
    </source>
</reference>
<dbReference type="Proteomes" id="UP001055247">
    <property type="component" value="Unassembled WGS sequence"/>
</dbReference>
<evidence type="ECO:0000313" key="1">
    <source>
        <dbReference type="EMBL" id="GJD86679.1"/>
    </source>
</evidence>
<protein>
    <submittedName>
        <fullName evidence="1">Uncharacterized protein</fullName>
    </submittedName>
</protein>
<comment type="caution">
    <text evidence="1">The sequence shown here is derived from an EMBL/GenBank/DDBJ whole genome shotgun (WGS) entry which is preliminary data.</text>
</comment>